<reference evidence="3" key="1">
    <citation type="submission" date="2021-03" db="EMBL/GenBank/DDBJ databases">
        <title>Antimicrobial resistance genes in bacteria isolated from Japanese honey, and their potential for conferring macrolide and lincosamide resistance in the American foulbrood pathogen Paenibacillus larvae.</title>
        <authorList>
            <person name="Okamoto M."/>
            <person name="Kumagai M."/>
            <person name="Kanamori H."/>
            <person name="Takamatsu D."/>
        </authorList>
    </citation>
    <scope>NUCLEOTIDE SEQUENCE</scope>
    <source>
        <strain evidence="3">J43TS3</strain>
    </source>
</reference>
<comment type="caution">
    <text evidence="3">The sequence shown here is derived from an EMBL/GenBank/DDBJ whole genome shotgun (WGS) entry which is preliminary data.</text>
</comment>
<evidence type="ECO:0000313" key="3">
    <source>
        <dbReference type="EMBL" id="GIO27537.1"/>
    </source>
</evidence>
<keyword evidence="3" id="KW-0540">Nuclease</keyword>
<dbReference type="GO" id="GO:0003677">
    <property type="term" value="F:DNA binding"/>
    <property type="evidence" value="ECO:0007669"/>
    <property type="project" value="UniProtKB-KW"/>
</dbReference>
<dbReference type="Pfam" id="PF04313">
    <property type="entry name" value="HSDR_N"/>
    <property type="match status" value="1"/>
</dbReference>
<dbReference type="EMBL" id="BORP01000004">
    <property type="protein sequence ID" value="GIO27537.1"/>
    <property type="molecule type" value="Genomic_DNA"/>
</dbReference>
<dbReference type="RefSeq" id="WP_212921024.1">
    <property type="nucleotide sequence ID" value="NZ_BORP01000004.1"/>
</dbReference>
<keyword evidence="3" id="KW-0378">Hydrolase</keyword>
<feature type="region of interest" description="Disordered" evidence="1">
    <location>
        <begin position="236"/>
        <end position="266"/>
    </location>
</feature>
<feature type="compositionally biased region" description="Low complexity" evidence="1">
    <location>
        <begin position="236"/>
        <end position="246"/>
    </location>
</feature>
<accession>A0A920C8C6</accession>
<proteinExistence type="predicted"/>
<dbReference type="PIRSF" id="PIRSF035009">
    <property type="entry name" value="UCP035009_HSDR_N"/>
    <property type="match status" value="1"/>
</dbReference>
<keyword evidence="3" id="KW-0255">Endonuclease</keyword>
<sequence>MEEFKQQIIGLGNRIGRIKENIQTEEATKTALIMPLIQILGYDVFNPEELVPEYVADVGIKKGEKIDYAILKGNEPVILIEAKSVKEELLKHDSQLFRYFGTTKAKFAILTNGIEYKFFTDLEEQNRMDQKPFFIINMVDLKDGDIVELAKFRKSVFDVDNVLNTASELKYSSEIKKFLFSQMESPSEDFIRVVLTDIFQGVKTKKVIDNFRELIKNSFNQFISEKVNEKLQKALNSSSSNNDNVSITDSAESKIEESTVDSKDSKVEIHTTEEELEGYVIVKLILKEELDSSRVFYRDNRSYFNVLLDDNIRKWICRLGFNGPKKYIQLNDESKTTYHIETVDDIMKYKKELIEIAKQFEPFVVKK</sequence>
<evidence type="ECO:0000256" key="1">
    <source>
        <dbReference type="SAM" id="MobiDB-lite"/>
    </source>
</evidence>
<organism evidence="3 4">
    <name type="scientific">Ornithinibacillus bavariensis</name>
    <dbReference type="NCBI Taxonomy" id="545502"/>
    <lineage>
        <taxon>Bacteria</taxon>
        <taxon>Bacillati</taxon>
        <taxon>Bacillota</taxon>
        <taxon>Bacilli</taxon>
        <taxon>Bacillales</taxon>
        <taxon>Bacillaceae</taxon>
        <taxon>Ornithinibacillus</taxon>
    </lineage>
</organism>
<protein>
    <submittedName>
        <fullName evidence="3">Endonuclease</fullName>
    </submittedName>
</protein>
<evidence type="ECO:0000259" key="2">
    <source>
        <dbReference type="Pfam" id="PF04313"/>
    </source>
</evidence>
<dbReference type="AlphaFoldDB" id="A0A920C8C6"/>
<gene>
    <name evidence="3" type="ORF">J43TS3_21480</name>
</gene>
<dbReference type="InterPro" id="IPR017035">
    <property type="entry name" value="UCP035009_HsdR_All3000-type"/>
</dbReference>
<feature type="domain" description="Restriction endonuclease type I HsdR N-terminal" evidence="2">
    <location>
        <begin position="63"/>
        <end position="127"/>
    </location>
</feature>
<dbReference type="GO" id="GO:0005524">
    <property type="term" value="F:ATP binding"/>
    <property type="evidence" value="ECO:0007669"/>
    <property type="project" value="UniProtKB-KW"/>
</dbReference>
<evidence type="ECO:0000313" key="4">
    <source>
        <dbReference type="Proteomes" id="UP000676917"/>
    </source>
</evidence>
<dbReference type="GO" id="GO:0009035">
    <property type="term" value="F:type I site-specific deoxyribonuclease activity"/>
    <property type="evidence" value="ECO:0007669"/>
    <property type="project" value="UniProtKB-EC"/>
</dbReference>
<keyword evidence="4" id="KW-1185">Reference proteome</keyword>
<dbReference type="Gene3D" id="3.90.1570.30">
    <property type="match status" value="1"/>
</dbReference>
<dbReference type="Proteomes" id="UP000676917">
    <property type="component" value="Unassembled WGS sequence"/>
</dbReference>
<name>A0A920C8C6_9BACI</name>
<dbReference type="InterPro" id="IPR007409">
    <property type="entry name" value="Restrct_endonuc_type1_HsdR_N"/>
</dbReference>
<feature type="compositionally biased region" description="Basic and acidic residues" evidence="1">
    <location>
        <begin position="251"/>
        <end position="266"/>
    </location>
</feature>
<dbReference type="GO" id="GO:0009307">
    <property type="term" value="P:DNA restriction-modification system"/>
    <property type="evidence" value="ECO:0007669"/>
    <property type="project" value="UniProtKB-KW"/>
</dbReference>